<dbReference type="EMBL" id="PYJM01000008">
    <property type="protein sequence ID" value="PUA41885.1"/>
    <property type="molecule type" value="Genomic_DNA"/>
</dbReference>
<protein>
    <submittedName>
        <fullName evidence="3">DUF3828 domain-containing protein</fullName>
    </submittedName>
</protein>
<dbReference type="AlphaFoldDB" id="A0A2T6GCJ9"/>
<comment type="caution">
    <text evidence="3">The sequence shown here is derived from an EMBL/GenBank/DDBJ whole genome shotgun (WGS) entry which is preliminary data.</text>
</comment>
<evidence type="ECO:0000259" key="2">
    <source>
        <dbReference type="Pfam" id="PF12883"/>
    </source>
</evidence>
<evidence type="ECO:0000256" key="1">
    <source>
        <dbReference type="SAM" id="SignalP"/>
    </source>
</evidence>
<feature type="chain" id="PRO_5015518431" evidence="1">
    <location>
        <begin position="24"/>
        <end position="151"/>
    </location>
</feature>
<dbReference type="InterPro" id="IPR024289">
    <property type="entry name" value="DUF3828"/>
</dbReference>
<name>A0A2T6GCJ9_9PSED</name>
<evidence type="ECO:0000313" key="3">
    <source>
        <dbReference type="EMBL" id="PUA41885.1"/>
    </source>
</evidence>
<organism evidence="3 4">
    <name type="scientific">Pseudomonas protegens</name>
    <dbReference type="NCBI Taxonomy" id="380021"/>
    <lineage>
        <taxon>Bacteria</taxon>
        <taxon>Pseudomonadati</taxon>
        <taxon>Pseudomonadota</taxon>
        <taxon>Gammaproteobacteria</taxon>
        <taxon>Pseudomonadales</taxon>
        <taxon>Pseudomonadaceae</taxon>
        <taxon>Pseudomonas</taxon>
    </lineage>
</organism>
<keyword evidence="1" id="KW-0732">Signal</keyword>
<dbReference type="Pfam" id="PF12883">
    <property type="entry name" value="DUF3828"/>
    <property type="match status" value="1"/>
</dbReference>
<proteinExistence type="predicted"/>
<accession>A0A2T6GCJ9</accession>
<feature type="signal peptide" evidence="1">
    <location>
        <begin position="1"/>
        <end position="23"/>
    </location>
</feature>
<dbReference type="Gene3D" id="3.10.450.50">
    <property type="match status" value="1"/>
</dbReference>
<feature type="domain" description="DUF3828" evidence="2">
    <location>
        <begin position="30"/>
        <end position="146"/>
    </location>
</feature>
<sequence length="151" mass="16877">MRMLFCSLLAAAAVALHQPLALADCASSPKPVTQAFYSWYLQTFSEDKDPITDSVPEMKKYVSDSLIAKIKKQMASPDGLEEDYFLKAQDYMDEWLTQIKVSEPQIKGSSAKEQVTLGSTPDTTQIVDVRMIKDKGCWKIDEVLSTTDQSD</sequence>
<gene>
    <name evidence="3" type="ORF">C5U62_28980</name>
</gene>
<dbReference type="RefSeq" id="WP_060844742.1">
    <property type="nucleotide sequence ID" value="NZ_PYJM01000008.1"/>
</dbReference>
<reference evidence="3 4" key="1">
    <citation type="submission" date="2018-03" db="EMBL/GenBank/DDBJ databases">
        <title>Draft genome sequence of the plant growth promoting rhizobacterium Pseudomonas protegens strain BNJ-SS-45 isolated from wheat (Triticum aestivum) rhizosphere.</title>
        <authorList>
            <person name="Bajpai A."/>
            <person name="Shende K."/>
            <person name="Meena N."/>
            <person name="Upadhyayula S.R."/>
            <person name="Suravajhala P."/>
            <person name="Medicherla K.M."/>
            <person name="Johri B.N."/>
        </authorList>
    </citation>
    <scope>NUCLEOTIDE SEQUENCE [LARGE SCALE GENOMIC DNA]</scope>
    <source>
        <strain evidence="3 4">BNJ-SS-45</strain>
    </source>
</reference>
<evidence type="ECO:0000313" key="4">
    <source>
        <dbReference type="Proteomes" id="UP000244178"/>
    </source>
</evidence>
<dbReference type="Proteomes" id="UP000244178">
    <property type="component" value="Unassembled WGS sequence"/>
</dbReference>